<dbReference type="Pfam" id="PF18185">
    <property type="entry name" value="STALD"/>
    <property type="match status" value="1"/>
</dbReference>
<evidence type="ECO:0000313" key="4">
    <source>
        <dbReference type="EMBL" id="OEY76926.1"/>
    </source>
</evidence>
<organism evidence="4 5">
    <name type="scientific">Haemophilus quentini</name>
    <dbReference type="NCBI Taxonomy" id="123834"/>
    <lineage>
        <taxon>Bacteria</taxon>
        <taxon>Pseudomonadati</taxon>
        <taxon>Pseudomonadota</taxon>
        <taxon>Gammaproteobacteria</taxon>
        <taxon>Pasteurellales</taxon>
        <taxon>Pasteurellaceae</taxon>
        <taxon>Haemophilus</taxon>
    </lineage>
</organism>
<dbReference type="RefSeq" id="WP_070047025.1">
    <property type="nucleotide sequence ID" value="NZ_MCII02000019.1"/>
</dbReference>
<keyword evidence="5" id="KW-1185">Reference proteome</keyword>
<dbReference type="EMBL" id="MDJC01000013">
    <property type="protein sequence ID" value="OEY76926.1"/>
    <property type="molecule type" value="Genomic_DNA"/>
</dbReference>
<reference evidence="4 5" key="1">
    <citation type="submission" date="2016-08" db="EMBL/GenBank/DDBJ databases">
        <authorList>
            <person name="Eshaghi A."/>
            <person name="Soares D."/>
            <person name="Kus J."/>
            <person name="Richardson D."/>
            <person name="Li A."/>
            <person name="Patel S.N."/>
        </authorList>
    </citation>
    <scope>NUCLEOTIDE SEQUENCE [LARGE SCALE GENOMIC DNA]</scope>
    <source>
        <strain evidence="4 5">C860</strain>
    </source>
</reference>
<protein>
    <recommendedName>
        <fullName evidence="3">Deacetylase sirtuin-type domain-containing protein</fullName>
    </recommendedName>
</protein>
<dbReference type="PROSITE" id="PS50305">
    <property type="entry name" value="SIRTUIN"/>
    <property type="match status" value="1"/>
</dbReference>
<accession>A0ABX3BPC6</accession>
<sequence length="479" mass="54978">MEFTKEQKKFITDFVVEIKNGDAAIFAGAGLSALAGFVNWKGLLKDLAEELGLDIEKEHDLIGVAQYHFNRHKRGKINNKIINEFTTLRQGGDNHKLLSKIGISTFWTTNYDQLIEKTLEADGKTVEKKIRNEDFSRNIKKKDAIVYKMHGDKDSPDEAVLIKDDYETYQDKKELFATALRGDLLSKTFLFIGFSFDDPNLEYILGRIKVLLKDNTPTHYCFFKEVSRDDFHDDESYMYAKVKQELKIEDLKRYGIHSIMIKEYSDITAILKEIQRRLKRSNIFISGAAHSYSPFSEEKAKELIHNLSYKLAEKEYKIISSYGLGIGSIVINGALEYKYQSNYRNLDDLLILRPFPQIQSGDKSISERWTDYRNEIISQAGIAIFMFGNKLDKNGEIVLSNGMKEEFEICLQHNVIPIPIGCTGSISKEIWNDIMENRTELYSNDQSLIDEIKKLGQSDISNDGIISTVLSIIDKLQKM</sequence>
<comment type="caution">
    <text evidence="4">The sequence shown here is derived from an EMBL/GenBank/DDBJ whole genome shotgun (WGS) entry which is preliminary data.</text>
</comment>
<feature type="domain" description="Deacetylase sirtuin-type" evidence="3">
    <location>
        <begin position="1"/>
        <end position="281"/>
    </location>
</feature>
<comment type="caution">
    <text evidence="2">Lacks conserved residue(s) required for the propagation of feature annotation.</text>
</comment>
<dbReference type="InterPro" id="IPR041486">
    <property type="entry name" value="ThsA_STALD"/>
</dbReference>
<evidence type="ECO:0000256" key="2">
    <source>
        <dbReference type="PROSITE-ProRule" id="PRU00236"/>
    </source>
</evidence>
<name>A0ABX3BPC6_9PAST</name>
<dbReference type="CDD" id="cd01406">
    <property type="entry name" value="SIR2-like"/>
    <property type="match status" value="1"/>
</dbReference>
<keyword evidence="1" id="KW-0378">Hydrolase</keyword>
<dbReference type="InterPro" id="IPR026590">
    <property type="entry name" value="Ssirtuin_cat_dom"/>
</dbReference>
<dbReference type="Pfam" id="PF13289">
    <property type="entry name" value="SIR2_2"/>
    <property type="match status" value="1"/>
</dbReference>
<evidence type="ECO:0000259" key="3">
    <source>
        <dbReference type="PROSITE" id="PS50305"/>
    </source>
</evidence>
<evidence type="ECO:0000313" key="5">
    <source>
        <dbReference type="Proteomes" id="UP000175677"/>
    </source>
</evidence>
<proteinExistence type="predicted"/>
<evidence type="ECO:0000256" key="1">
    <source>
        <dbReference type="ARBA" id="ARBA00022801"/>
    </source>
</evidence>
<dbReference type="Proteomes" id="UP000175677">
    <property type="component" value="Unassembled WGS sequence"/>
</dbReference>
<gene>
    <name evidence="4" type="ORF">BFQ30_07460</name>
</gene>